<keyword evidence="1" id="KW-0472">Membrane</keyword>
<proteinExistence type="predicted"/>
<keyword evidence="1" id="KW-0812">Transmembrane</keyword>
<dbReference type="GO" id="GO:0015385">
    <property type="term" value="F:sodium:proton antiporter activity"/>
    <property type="evidence" value="ECO:0007669"/>
    <property type="project" value="TreeGrafter"/>
</dbReference>
<keyword evidence="1" id="KW-1133">Transmembrane helix</keyword>
<dbReference type="PANTHER" id="PTHR34703:SF1">
    <property type="entry name" value="ANTIPORTER SUBUNIT MNHG2-RELATED"/>
    <property type="match status" value="1"/>
</dbReference>
<dbReference type="AlphaFoldDB" id="E0ST41"/>
<evidence type="ECO:0000256" key="1">
    <source>
        <dbReference type="SAM" id="Phobius"/>
    </source>
</evidence>
<dbReference type="EMBL" id="CP002098">
    <property type="protein sequence ID" value="ADM28702.1"/>
    <property type="molecule type" value="Genomic_DNA"/>
</dbReference>
<dbReference type="BioCyc" id="IAGG583356:GHAH-1898-MONOMER"/>
<organism evidence="2 3">
    <name type="scientific">Ignisphaera aggregans (strain DSM 17230 / JCM 13409 / AQ1.S1)</name>
    <dbReference type="NCBI Taxonomy" id="583356"/>
    <lineage>
        <taxon>Archaea</taxon>
        <taxon>Thermoproteota</taxon>
        <taxon>Thermoprotei</taxon>
        <taxon>Desulfurococcales</taxon>
        <taxon>Desulfurococcaceae</taxon>
        <taxon>Ignisphaera</taxon>
    </lineage>
</organism>
<dbReference type="NCBIfam" id="TIGR01300">
    <property type="entry name" value="CPA3_mnhG_phaG"/>
    <property type="match status" value="1"/>
</dbReference>
<keyword evidence="3" id="KW-1185">Reference proteome</keyword>
<feature type="transmembrane region" description="Helical" evidence="1">
    <location>
        <begin position="71"/>
        <end position="93"/>
    </location>
</feature>
<dbReference type="Proteomes" id="UP000001304">
    <property type="component" value="Chromosome"/>
</dbReference>
<dbReference type="KEGG" id="iag:Igag_1909"/>
<feature type="transmembrane region" description="Helical" evidence="1">
    <location>
        <begin position="6"/>
        <end position="31"/>
    </location>
</feature>
<gene>
    <name evidence="2" type="ordered locus">Igag_1909</name>
</gene>
<reference evidence="2 3" key="1">
    <citation type="journal article" date="2010" name="Stand. Genomic Sci.">
        <title>Complete genome sequence of Ignisphaera aggregans type strain (AQ1.S1).</title>
        <authorList>
            <person name="Goker M."/>
            <person name="Held B."/>
            <person name="Lapidus A."/>
            <person name="Nolan M."/>
            <person name="Spring S."/>
            <person name="Yasawong M."/>
            <person name="Lucas S."/>
            <person name="Glavina Del Rio T."/>
            <person name="Tice H."/>
            <person name="Cheng J.F."/>
            <person name="Goodwin L."/>
            <person name="Tapia R."/>
            <person name="Pitluck S."/>
            <person name="Liolios K."/>
            <person name="Ivanova N."/>
            <person name="Mavromatis K."/>
            <person name="Mikhailova N."/>
            <person name="Pati A."/>
            <person name="Chen A."/>
            <person name="Palaniappan K."/>
            <person name="Brambilla E."/>
            <person name="Land M."/>
            <person name="Hauser L."/>
            <person name="Chang Y.J."/>
            <person name="Jeffries C.D."/>
            <person name="Brettin T."/>
            <person name="Detter J.C."/>
            <person name="Han C."/>
            <person name="Rohde M."/>
            <person name="Sikorski J."/>
            <person name="Woyke T."/>
            <person name="Bristow J."/>
            <person name="Eisen J.A."/>
            <person name="Markowitz V."/>
            <person name="Hugenholtz P."/>
            <person name="Kyrpides N.C."/>
            <person name="Klenk H.P."/>
        </authorList>
    </citation>
    <scope>NUCLEOTIDE SEQUENCE [LARGE SCALE GENOMIC DNA]</scope>
    <source>
        <strain evidence="3">DSM 17230 / JCM 13409 / AQ1.S1</strain>
    </source>
</reference>
<name>E0ST41_IGNAA</name>
<dbReference type="Pfam" id="PF03334">
    <property type="entry name" value="PhaG_MnhG_YufB"/>
    <property type="match status" value="1"/>
</dbReference>
<accession>E0ST41</accession>
<evidence type="ECO:0000313" key="2">
    <source>
        <dbReference type="EMBL" id="ADM28702.1"/>
    </source>
</evidence>
<sequence length="127" mass="13436">MDLLNIILIAIGEIFVAIGAICSLIGAIGLLRFPNFFVRLHALTVGTIGGAFVPIVGLGLIAIGLEDLGTYRWFLAGASFVSALLLLFLAPVGSHVIARATHRSGVAPVFPKVVDMLEEDRKKGENP</sequence>
<evidence type="ECO:0000313" key="3">
    <source>
        <dbReference type="Proteomes" id="UP000001304"/>
    </source>
</evidence>
<dbReference type="HOGENOM" id="CLU_121334_0_2_2"/>
<protein>
    <submittedName>
        <fullName evidence="2">Monovalent cation/proton antiporter, MnhG/PhaG subunit</fullName>
    </submittedName>
</protein>
<dbReference type="STRING" id="583356.Igag_1909"/>
<dbReference type="InterPro" id="IPR005133">
    <property type="entry name" value="PhaG_MnhG_YufB"/>
</dbReference>
<dbReference type="PANTHER" id="PTHR34703">
    <property type="entry name" value="ANTIPORTER SUBUNIT MNHG2-RELATED"/>
    <property type="match status" value="1"/>
</dbReference>
<feature type="transmembrane region" description="Helical" evidence="1">
    <location>
        <begin position="43"/>
        <end position="65"/>
    </location>
</feature>